<feature type="chain" id="PRO_5012913004" evidence="9">
    <location>
        <begin position="27"/>
        <end position="435"/>
    </location>
</feature>
<evidence type="ECO:0000256" key="1">
    <source>
        <dbReference type="ARBA" id="ARBA00004418"/>
    </source>
</evidence>
<evidence type="ECO:0000256" key="2">
    <source>
        <dbReference type="ARBA" id="ARBA00008520"/>
    </source>
</evidence>
<evidence type="ECO:0000256" key="4">
    <source>
        <dbReference type="ARBA" id="ARBA00022729"/>
    </source>
</evidence>
<evidence type="ECO:0000256" key="3">
    <source>
        <dbReference type="ARBA" id="ARBA00022475"/>
    </source>
</evidence>
<dbReference type="CDD" id="cd13585">
    <property type="entry name" value="PBP2_TMBP_like"/>
    <property type="match status" value="1"/>
</dbReference>
<keyword evidence="6" id="KW-0472">Membrane</keyword>
<evidence type="ECO:0000256" key="9">
    <source>
        <dbReference type="SAM" id="SignalP"/>
    </source>
</evidence>
<dbReference type="InterPro" id="IPR050490">
    <property type="entry name" value="Bact_solute-bd_prot1"/>
</dbReference>
<dbReference type="AlphaFoldDB" id="A0A1W1ZDB3"/>
<reference evidence="10 11" key="1">
    <citation type="submission" date="2017-04" db="EMBL/GenBank/DDBJ databases">
        <authorList>
            <person name="Afonso C.L."/>
            <person name="Miller P.J."/>
            <person name="Scott M.A."/>
            <person name="Spackman E."/>
            <person name="Goraichik I."/>
            <person name="Dimitrov K.M."/>
            <person name="Suarez D.L."/>
            <person name="Swayne D.E."/>
        </authorList>
    </citation>
    <scope>NUCLEOTIDE SEQUENCE [LARGE SCALE GENOMIC DNA]</scope>
    <source>
        <strain evidence="10 11">CGMCC 1.10972</strain>
    </source>
</reference>
<dbReference type="Proteomes" id="UP000192656">
    <property type="component" value="Unassembled WGS sequence"/>
</dbReference>
<comment type="similarity">
    <text evidence="2">Belongs to the bacterial solute-binding protein 1 family.</text>
</comment>
<gene>
    <name evidence="10" type="ORF">SAMN06297251_102339</name>
</gene>
<keyword evidence="11" id="KW-1185">Reference proteome</keyword>
<evidence type="ECO:0000256" key="5">
    <source>
        <dbReference type="ARBA" id="ARBA00022764"/>
    </source>
</evidence>
<feature type="signal peptide" evidence="9">
    <location>
        <begin position="1"/>
        <end position="26"/>
    </location>
</feature>
<evidence type="ECO:0000313" key="10">
    <source>
        <dbReference type="EMBL" id="SMC46367.1"/>
    </source>
</evidence>
<dbReference type="RefSeq" id="WP_084408770.1">
    <property type="nucleotide sequence ID" value="NZ_FWXR01000002.1"/>
</dbReference>
<dbReference type="STRING" id="937218.SAMN06297251_102339"/>
<evidence type="ECO:0000256" key="8">
    <source>
        <dbReference type="ARBA" id="ARBA00023288"/>
    </source>
</evidence>
<keyword evidence="3" id="KW-1003">Cell membrane</keyword>
<dbReference type="PANTHER" id="PTHR43649:SF33">
    <property type="entry name" value="POLYGALACTURONAN_RHAMNOGALACTURONAN-BINDING PROTEIN YTCQ"/>
    <property type="match status" value="1"/>
</dbReference>
<accession>A0A1W1ZDB3</accession>
<dbReference type="Pfam" id="PF13416">
    <property type="entry name" value="SBP_bac_8"/>
    <property type="match status" value="1"/>
</dbReference>
<evidence type="ECO:0000313" key="11">
    <source>
        <dbReference type="Proteomes" id="UP000192656"/>
    </source>
</evidence>
<proteinExistence type="inferred from homology"/>
<organism evidence="10 11">
    <name type="scientific">Fulvimarina manganoxydans</name>
    <dbReference type="NCBI Taxonomy" id="937218"/>
    <lineage>
        <taxon>Bacteria</taxon>
        <taxon>Pseudomonadati</taxon>
        <taxon>Pseudomonadota</taxon>
        <taxon>Alphaproteobacteria</taxon>
        <taxon>Hyphomicrobiales</taxon>
        <taxon>Aurantimonadaceae</taxon>
        <taxon>Fulvimarina</taxon>
    </lineage>
</organism>
<keyword evidence="4 9" id="KW-0732">Signal</keyword>
<keyword evidence="8" id="KW-0449">Lipoprotein</keyword>
<name>A0A1W1ZDB3_9HYPH</name>
<dbReference type="GO" id="GO:0042597">
    <property type="term" value="C:periplasmic space"/>
    <property type="evidence" value="ECO:0007669"/>
    <property type="project" value="UniProtKB-SubCell"/>
</dbReference>
<keyword evidence="5" id="KW-0574">Periplasm</keyword>
<dbReference type="Gene3D" id="3.40.190.10">
    <property type="entry name" value="Periplasmic binding protein-like II"/>
    <property type="match status" value="2"/>
</dbReference>
<keyword evidence="7" id="KW-0564">Palmitate</keyword>
<dbReference type="OrthoDB" id="9804061at2"/>
<evidence type="ECO:0000256" key="7">
    <source>
        <dbReference type="ARBA" id="ARBA00023139"/>
    </source>
</evidence>
<dbReference type="EMBL" id="FWXR01000002">
    <property type="protein sequence ID" value="SMC46367.1"/>
    <property type="molecule type" value="Genomic_DNA"/>
</dbReference>
<protein>
    <submittedName>
        <fullName evidence="10">Carbohydrate ABC transporter substrate-binding protein, CUT1 family</fullName>
    </submittedName>
</protein>
<sequence length="435" mass="47095">MKSKLSHTSALTAAIVIGAGAIPASAQDFDWKAHEGDTVTFLANNNPIANAILKYTDDFEAKTGITLKVDSYQEQQMRQRLLTVLNARSDEVDVFMTLPSREGRQFAAAGWYADLTPFTQDSVAPKYQYDDLGKALVDAATFDGTLTGIPLNIEGPVLYYRTDLFQSCDIQPPSSIADIEAAAEALKGCEAASGITPFASRGLKPALPYTFSNFLHNMGGEYMADGKSNLCSVEGKVALESYASLLRDYGPPGVVNYSFYQLTSLYREGRSAMSFQSSNEFPSVMEGGARLKDTAIIPLPAGDGGSHPTAIGWALAVSQFSENPDAAWYFIQWATSPQMQAKLALEGIAPPRASASDDEAYKAWLAEEPLRQEWQKALDDLAKNGTSEVGYPIVQNPESREYIGQAVDDILLGTATVEEACATADEQLNALIERE</sequence>
<comment type="subcellular location">
    <subcellularLocation>
        <location evidence="1">Periplasm</location>
    </subcellularLocation>
</comment>
<evidence type="ECO:0000256" key="6">
    <source>
        <dbReference type="ARBA" id="ARBA00023136"/>
    </source>
</evidence>
<dbReference type="InterPro" id="IPR006059">
    <property type="entry name" value="SBP"/>
</dbReference>
<dbReference type="SUPFAM" id="SSF53850">
    <property type="entry name" value="Periplasmic binding protein-like II"/>
    <property type="match status" value="1"/>
</dbReference>
<dbReference type="PANTHER" id="PTHR43649">
    <property type="entry name" value="ARABINOSE-BINDING PROTEIN-RELATED"/>
    <property type="match status" value="1"/>
</dbReference>